<evidence type="ECO:0000313" key="3">
    <source>
        <dbReference type="EMBL" id="GAA3841916.1"/>
    </source>
</evidence>
<evidence type="ECO:0000256" key="2">
    <source>
        <dbReference type="ARBA" id="ARBA00022737"/>
    </source>
</evidence>
<protein>
    <submittedName>
        <fullName evidence="3">Uncharacterized protein</fullName>
    </submittedName>
</protein>
<keyword evidence="2" id="KW-0677">Repeat</keyword>
<reference evidence="4" key="1">
    <citation type="journal article" date="2019" name="Int. J. Syst. Evol. Microbiol.">
        <title>The Global Catalogue of Microorganisms (GCM) 10K type strain sequencing project: providing services to taxonomists for standard genome sequencing and annotation.</title>
        <authorList>
            <consortium name="The Broad Institute Genomics Platform"/>
            <consortium name="The Broad Institute Genome Sequencing Center for Infectious Disease"/>
            <person name="Wu L."/>
            <person name="Ma J."/>
        </authorList>
    </citation>
    <scope>NUCLEOTIDE SEQUENCE [LARGE SCALE GENOMIC DNA]</scope>
    <source>
        <strain evidence="4">JCM 17138</strain>
    </source>
</reference>
<dbReference type="Pfam" id="PF24681">
    <property type="entry name" value="Kelch_KLHDC2_KLHL20_DRC7"/>
    <property type="match status" value="1"/>
</dbReference>
<dbReference type="PANTHER" id="PTHR46093:SF18">
    <property type="entry name" value="FIBRONECTIN TYPE-III DOMAIN-CONTAINING PROTEIN"/>
    <property type="match status" value="1"/>
</dbReference>
<comment type="caution">
    <text evidence="3">The sequence shown here is derived from an EMBL/GenBank/DDBJ whole genome shotgun (WGS) entry which is preliminary data.</text>
</comment>
<dbReference type="InterPro" id="IPR015915">
    <property type="entry name" value="Kelch-typ_b-propeller"/>
</dbReference>
<proteinExistence type="predicted"/>
<organism evidence="3 4">
    <name type="scientific">Streptomyces coacervatus</name>
    <dbReference type="NCBI Taxonomy" id="647381"/>
    <lineage>
        <taxon>Bacteria</taxon>
        <taxon>Bacillati</taxon>
        <taxon>Actinomycetota</taxon>
        <taxon>Actinomycetes</taxon>
        <taxon>Kitasatosporales</taxon>
        <taxon>Streptomycetaceae</taxon>
        <taxon>Streptomyces</taxon>
    </lineage>
</organism>
<dbReference type="SUPFAM" id="SSF117281">
    <property type="entry name" value="Kelch motif"/>
    <property type="match status" value="1"/>
</dbReference>
<evidence type="ECO:0000313" key="4">
    <source>
        <dbReference type="Proteomes" id="UP001501009"/>
    </source>
</evidence>
<evidence type="ECO:0000256" key="1">
    <source>
        <dbReference type="ARBA" id="ARBA00022441"/>
    </source>
</evidence>
<gene>
    <name evidence="3" type="ORF">GCM10022403_087510</name>
</gene>
<dbReference type="PANTHER" id="PTHR46093">
    <property type="entry name" value="ACYL-COA-BINDING DOMAIN-CONTAINING PROTEIN 5"/>
    <property type="match status" value="1"/>
</dbReference>
<keyword evidence="1" id="KW-0880">Kelch repeat</keyword>
<sequence length="423" mass="45484">MGDGAANRLLRGRHLISAHMPVFRWTQRQDIGPPPRSGFGMAFDPVRGVAVLFGGQVQGGELRGDTWEWDGAFWTQVASTGPAARMGLTLSYDLLHNRCLLFGGTGEGTFADTWAWNGTYWTQLADTGPAGRLQHAAAYDSLRKRLVLFGGLDRGGELRGDTWEYDGRDWVQAAETGPAPRSSHCMAFDPATRKMLVFGGATASGTVADTWAWDGLTWTEVADTGPSPREGAVWAATGTTLVLHGGCAEPVGPKIPIFADTWQWMQGQWTQVQNLGPAARAYHGLVNDGLRQRLVLFGGTAGAAACGDTWDADSPASGVRVVSVTVSPTTVPRDGQVTLTISLSDDPRGVEVSSWIGSYQMTDHPLIELETISYTGSVHTTSLQVSQINERMATEWGVEWPGVRFWAGVGGQSEAHADLLIVE</sequence>
<name>A0ABP7JE59_9ACTN</name>
<accession>A0ABP7JE59</accession>
<dbReference type="Gene3D" id="2.120.10.80">
    <property type="entry name" value="Kelch-type beta propeller"/>
    <property type="match status" value="2"/>
</dbReference>
<dbReference type="EMBL" id="BAABDE010000041">
    <property type="protein sequence ID" value="GAA3841916.1"/>
    <property type="molecule type" value="Genomic_DNA"/>
</dbReference>
<keyword evidence="4" id="KW-1185">Reference proteome</keyword>
<dbReference type="Proteomes" id="UP001501009">
    <property type="component" value="Unassembled WGS sequence"/>
</dbReference>